<dbReference type="AlphaFoldDB" id="A0A9R0NYJ6"/>
<evidence type="ECO:0000313" key="3">
    <source>
        <dbReference type="Proteomes" id="UP000006138"/>
    </source>
</evidence>
<keyword evidence="3" id="KW-1185">Reference proteome</keyword>
<evidence type="ECO:0000313" key="2">
    <source>
        <dbReference type="EMBL" id="AEK43047.1"/>
    </source>
</evidence>
<feature type="signal peptide" evidence="1">
    <location>
        <begin position="1"/>
        <end position="40"/>
    </location>
</feature>
<dbReference type="EMBL" id="CP002896">
    <property type="protein sequence ID" value="AEK43047.1"/>
    <property type="molecule type" value="Genomic_DNA"/>
</dbReference>
<evidence type="ECO:0000256" key="1">
    <source>
        <dbReference type="SAM" id="SignalP"/>
    </source>
</evidence>
<dbReference type="KEGG" id="amn:RAM_22835"/>
<accession>A0A9R0NYJ6</accession>
<reference evidence="2 3" key="1">
    <citation type="journal article" date="2011" name="J. Bacteriol.">
        <title>Whole genome sequence of the rifamycin B-producing strain Amycolatopsis mediterranei S699.</title>
        <authorList>
            <person name="Verma M."/>
            <person name="Kaur J."/>
            <person name="Kumar M."/>
            <person name="Kumari K."/>
            <person name="Saxena A."/>
            <person name="Anand S."/>
            <person name="Nigam A."/>
            <person name="Ravi V."/>
            <person name="Raghuvanshi S."/>
            <person name="Khurana P."/>
            <person name="Tyagi A.K."/>
            <person name="Khurana J.P."/>
            <person name="Lal R."/>
        </authorList>
    </citation>
    <scope>NUCLEOTIDE SEQUENCE [LARGE SCALE GENOMIC DNA]</scope>
    <source>
        <strain evidence="2 3">S699</strain>
    </source>
</reference>
<feature type="chain" id="PRO_5040269408" description="PknH-like extracellular domain-containing protein" evidence="1">
    <location>
        <begin position="41"/>
        <end position="229"/>
    </location>
</feature>
<proteinExistence type="predicted"/>
<keyword evidence="1" id="KW-0732">Signal</keyword>
<dbReference type="Proteomes" id="UP000006138">
    <property type="component" value="Chromosome"/>
</dbReference>
<gene>
    <name evidence="2" type="ordered locus">RAM_22835</name>
</gene>
<evidence type="ECO:0008006" key="4">
    <source>
        <dbReference type="Google" id="ProtNLM"/>
    </source>
</evidence>
<protein>
    <recommendedName>
        <fullName evidence="4">PknH-like extracellular domain-containing protein</fullName>
    </recommendedName>
</protein>
<name>A0A9R0NYJ6_AMYMS</name>
<organism evidence="2 3">
    <name type="scientific">Amycolatopsis mediterranei (strain S699)</name>
    <name type="common">Nocardia mediterranei</name>
    <dbReference type="NCBI Taxonomy" id="713604"/>
    <lineage>
        <taxon>Bacteria</taxon>
        <taxon>Bacillati</taxon>
        <taxon>Actinomycetota</taxon>
        <taxon>Actinomycetes</taxon>
        <taxon>Pseudonocardiales</taxon>
        <taxon>Pseudonocardiaceae</taxon>
        <taxon>Amycolatopsis</taxon>
    </lineage>
</organism>
<sequence>MLPEGFFMAARIRFPPARLAVLLIAAAAVATISPAKPATAVPVSGPPAVPPAALLPAETIPGPPAARDVFDVATALSTSDRSAGGECADVVHGRLLRPGAVTGQGFQTAVPGGQLSELVARTPQPPDLTAWAAQARRCARVTADDQDLPTVSATTVTTAPTVPGAQTLSYQQVLTLPGQPAGLPGLRLRTVAIAADGVLVLLRDAGATDLDLDTLAVAAWQHAAPRLGR</sequence>